<dbReference type="PANTHER" id="PTHR45947:SF3">
    <property type="entry name" value="SULFOQUINOVOSYL TRANSFERASE SQD2"/>
    <property type="match status" value="1"/>
</dbReference>
<dbReference type="Gene3D" id="3.40.50.2000">
    <property type="entry name" value="Glycogen Phosphorylase B"/>
    <property type="match status" value="2"/>
</dbReference>
<dbReference type="PANTHER" id="PTHR45947">
    <property type="entry name" value="SULFOQUINOVOSYL TRANSFERASE SQD2"/>
    <property type="match status" value="1"/>
</dbReference>
<proteinExistence type="predicted"/>
<protein>
    <submittedName>
        <fullName evidence="3">Glycosyltransferase family 1 protein</fullName>
    </submittedName>
</protein>
<dbReference type="EMBL" id="DPIY01000004">
    <property type="protein sequence ID" value="HCT56155.1"/>
    <property type="molecule type" value="Genomic_DNA"/>
</dbReference>
<comment type="caution">
    <text evidence="3">The sequence shown here is derived from an EMBL/GenBank/DDBJ whole genome shotgun (WGS) entry which is preliminary data.</text>
</comment>
<dbReference type="InterPro" id="IPR028098">
    <property type="entry name" value="Glyco_trans_4-like_N"/>
</dbReference>
<dbReference type="OMA" id="CWRDTGH"/>
<evidence type="ECO:0000259" key="1">
    <source>
        <dbReference type="Pfam" id="PF00534"/>
    </source>
</evidence>
<evidence type="ECO:0000313" key="3">
    <source>
        <dbReference type="EMBL" id="HCT56155.1"/>
    </source>
</evidence>
<dbReference type="Pfam" id="PF13439">
    <property type="entry name" value="Glyco_transf_4"/>
    <property type="match status" value="1"/>
</dbReference>
<dbReference type="Pfam" id="PF00534">
    <property type="entry name" value="Glycos_transf_1"/>
    <property type="match status" value="1"/>
</dbReference>
<dbReference type="InterPro" id="IPR001296">
    <property type="entry name" value="Glyco_trans_1"/>
</dbReference>
<dbReference type="InterPro" id="IPR050194">
    <property type="entry name" value="Glycosyltransferase_grp1"/>
</dbReference>
<dbReference type="GO" id="GO:0016758">
    <property type="term" value="F:hexosyltransferase activity"/>
    <property type="evidence" value="ECO:0007669"/>
    <property type="project" value="TreeGrafter"/>
</dbReference>
<dbReference type="CDD" id="cd03801">
    <property type="entry name" value="GT4_PimA-like"/>
    <property type="match status" value="1"/>
</dbReference>
<dbReference type="Proteomes" id="UP000264071">
    <property type="component" value="Unassembled WGS sequence"/>
</dbReference>
<feature type="domain" description="Glycosyltransferase subfamily 4-like N-terminal" evidence="2">
    <location>
        <begin position="31"/>
        <end position="191"/>
    </location>
</feature>
<evidence type="ECO:0000259" key="2">
    <source>
        <dbReference type="Pfam" id="PF13439"/>
    </source>
</evidence>
<evidence type="ECO:0000313" key="4">
    <source>
        <dbReference type="Proteomes" id="UP000264071"/>
    </source>
</evidence>
<dbReference type="AlphaFoldDB" id="A0A3D4V4Y6"/>
<accession>A0A3D4V4Y6</accession>
<sequence length="382" mass="41748">MTARTERSPQAGNRLRIAVVNWQCRDNPQAGGAEIHLHEIFGRLAQAGHEVVLLCGGWPGCPPRATLDGIEVHRVGTRQSFPFLARRYWHTQLEQRGFDVLVEDINKVPVFTPTWRAPKLVGLVPHLFGGTAFQELAAPLATAVWLAEKPLPWFYAGHAFEAISESTKDDLVRRGIPRDSIRVIFPGIDSQHYTPDPTQRAAHPTFAYLGRLKKYKGVDLVIRAFAACEVPNATLDVAGAGEYRAELERLAGTLGVGSRVRFLGRIDETDKCALLRRAWATVFASPKEGWGITNLEAAASGTPVIASNSPGIRESVRDGETGFLVPHGDVAAMAASMRRLSGERALVEHLGAAARQFAEGFTWANAADQTETHLREVVVGNE</sequence>
<keyword evidence="3" id="KW-0808">Transferase</keyword>
<dbReference type="SUPFAM" id="SSF53756">
    <property type="entry name" value="UDP-Glycosyltransferase/glycogen phosphorylase"/>
    <property type="match status" value="1"/>
</dbReference>
<name>A0A3D4V4Y6_9BACT</name>
<reference evidence="3 4" key="1">
    <citation type="journal article" date="2018" name="Nat. Biotechnol.">
        <title>A standardized bacterial taxonomy based on genome phylogeny substantially revises the tree of life.</title>
        <authorList>
            <person name="Parks D.H."/>
            <person name="Chuvochina M."/>
            <person name="Waite D.W."/>
            <person name="Rinke C."/>
            <person name="Skarshewski A."/>
            <person name="Chaumeil P.A."/>
            <person name="Hugenholtz P."/>
        </authorList>
    </citation>
    <scope>NUCLEOTIDE SEQUENCE [LARGE SCALE GENOMIC DNA]</scope>
    <source>
        <strain evidence="3">UBA8844</strain>
    </source>
</reference>
<gene>
    <name evidence="3" type="ORF">DGD08_02970</name>
</gene>
<organism evidence="3 4">
    <name type="scientific">Gemmatimonas aurantiaca</name>
    <dbReference type="NCBI Taxonomy" id="173480"/>
    <lineage>
        <taxon>Bacteria</taxon>
        <taxon>Pseudomonadati</taxon>
        <taxon>Gemmatimonadota</taxon>
        <taxon>Gemmatimonadia</taxon>
        <taxon>Gemmatimonadales</taxon>
        <taxon>Gemmatimonadaceae</taxon>
        <taxon>Gemmatimonas</taxon>
    </lineage>
</organism>
<feature type="domain" description="Glycosyl transferase family 1" evidence="1">
    <location>
        <begin position="204"/>
        <end position="356"/>
    </location>
</feature>